<dbReference type="RefSeq" id="WP_053597385.1">
    <property type="nucleotide sequence ID" value="NZ_CP067341.1"/>
</dbReference>
<dbReference type="Gene3D" id="3.30.420.10">
    <property type="entry name" value="Ribonuclease H-like superfamily/Ribonuclease H"/>
    <property type="match status" value="1"/>
</dbReference>
<evidence type="ECO:0008006" key="3">
    <source>
        <dbReference type="Google" id="ProtNLM"/>
    </source>
</evidence>
<dbReference type="InterPro" id="IPR036397">
    <property type="entry name" value="RNaseH_sf"/>
</dbReference>
<organism evidence="1 2">
    <name type="scientific">Lysinibacillus agricola</name>
    <dbReference type="NCBI Taxonomy" id="2590012"/>
    <lineage>
        <taxon>Bacteria</taxon>
        <taxon>Bacillati</taxon>
        <taxon>Bacillota</taxon>
        <taxon>Bacilli</taxon>
        <taxon>Bacillales</taxon>
        <taxon>Bacillaceae</taxon>
        <taxon>Lysinibacillus</taxon>
    </lineage>
</organism>
<evidence type="ECO:0000313" key="2">
    <source>
        <dbReference type="Proteomes" id="UP000596049"/>
    </source>
</evidence>
<proteinExistence type="predicted"/>
<dbReference type="InterPro" id="IPR050900">
    <property type="entry name" value="Transposase_IS3/IS150/IS904"/>
</dbReference>
<accession>A0ABX7AT37</accession>
<dbReference type="PANTHER" id="PTHR46889">
    <property type="entry name" value="TRANSPOSASE INSF FOR INSERTION SEQUENCE IS3B-RELATED"/>
    <property type="match status" value="1"/>
</dbReference>
<evidence type="ECO:0000313" key="1">
    <source>
        <dbReference type="EMBL" id="QQP12966.1"/>
    </source>
</evidence>
<sequence length="244" mass="28407">MIEYIERESKKYAVKVLCELLDLPKSTYYNALQKRATPTQSSSEELLEEIEQIFIEEGQLYNASQLYDILKMRGFQGSLRKVQRVLKKAKAEAEAESHEEEIQEPIVNDGFETTEANKKWVLNISYVPTWHQGWVYMASIIDVHTKKLTGFSFDKSLSEDLFVEAIEKAYAQYEMPPVFYTSLQPAFIEHCKDACREKELPLPRIIHKEYLYDNECLQAIVPFLTGTENRLRRGHASLRSLKLK</sequence>
<reference evidence="1 2" key="1">
    <citation type="submission" date="2020-01" db="EMBL/GenBank/DDBJ databases">
        <authorList>
            <person name="Liu G."/>
            <person name="Liu B."/>
        </authorList>
    </citation>
    <scope>NUCLEOTIDE SEQUENCE [LARGE SCALE GENOMIC DNA]</scope>
    <source>
        <strain evidence="1 2">FJAT-51161</strain>
    </source>
</reference>
<dbReference type="SUPFAM" id="SSF53098">
    <property type="entry name" value="Ribonuclease H-like"/>
    <property type="match status" value="1"/>
</dbReference>
<dbReference type="EMBL" id="CP067341">
    <property type="protein sequence ID" value="QQP12966.1"/>
    <property type="molecule type" value="Genomic_DNA"/>
</dbReference>
<dbReference type="PANTHER" id="PTHR46889:SF7">
    <property type="entry name" value="TRANSPOSASE FOR INSERTION SEQUENCE ELEMENT IS904"/>
    <property type="match status" value="1"/>
</dbReference>
<keyword evidence="2" id="KW-1185">Reference proteome</keyword>
<dbReference type="InterPro" id="IPR012337">
    <property type="entry name" value="RNaseH-like_sf"/>
</dbReference>
<name>A0ABX7AT37_9BACI</name>
<gene>
    <name evidence="1" type="ORF">FJQ98_02510</name>
</gene>
<dbReference type="Proteomes" id="UP000596049">
    <property type="component" value="Chromosome"/>
</dbReference>
<protein>
    <recommendedName>
        <fullName evidence="3">Integrase catalytic domain-containing protein</fullName>
    </recommendedName>
</protein>